<protein>
    <recommendedName>
        <fullName evidence="4">Transmembrane protein</fullName>
    </recommendedName>
</protein>
<dbReference type="EMBL" id="CP115156">
    <property type="protein sequence ID" value="WBL31332.1"/>
    <property type="molecule type" value="Genomic_DNA"/>
</dbReference>
<evidence type="ECO:0008006" key="4">
    <source>
        <dbReference type="Google" id="ProtNLM"/>
    </source>
</evidence>
<evidence type="ECO:0000313" key="3">
    <source>
        <dbReference type="Proteomes" id="UP001210120"/>
    </source>
</evidence>
<reference evidence="2" key="1">
    <citation type="submission" date="2022-12" db="EMBL/GenBank/DDBJ databases">
        <title>Genomic Characterization of Candidatus Phytoplasma sacchari in China.</title>
        <authorList>
            <person name="Zhang R.-Y."/>
        </authorList>
    </citation>
    <scope>NUCLEOTIDE SEQUENCE [LARGE SCALE GENOMIC DNA]</scope>
    <source>
        <strain evidence="2">SCWL1</strain>
    </source>
</reference>
<keyword evidence="3" id="KW-1185">Reference proteome</keyword>
<proteinExistence type="predicted"/>
<keyword evidence="1" id="KW-0472">Membrane</keyword>
<name>A0ABY7M1Z6_9MOLU</name>
<accession>A0ABY7M1Z6</accession>
<feature type="transmembrane region" description="Helical" evidence="1">
    <location>
        <begin position="12"/>
        <end position="38"/>
    </location>
</feature>
<evidence type="ECO:0000256" key="1">
    <source>
        <dbReference type="SAM" id="Phobius"/>
    </source>
</evidence>
<sequence length="82" mass="9770">MNLEINMDILTMIIFLVGLVVITFTPIYLIYSLIEFLVNLTSYLKSQKQLNQLQILQQKQKQTFKKKIKDDEIKDENQFKTE</sequence>
<gene>
    <name evidence="2" type="ORF">O7R10_01840</name>
</gene>
<keyword evidence="1" id="KW-1133">Transmembrane helix</keyword>
<keyword evidence="1" id="KW-0812">Transmembrane</keyword>
<organism evidence="2 3">
    <name type="scientific">Candidatus Phytoplasma sacchari</name>
    <dbReference type="NCBI Taxonomy" id="2609813"/>
    <lineage>
        <taxon>Bacteria</taxon>
        <taxon>Bacillati</taxon>
        <taxon>Mycoplasmatota</taxon>
        <taxon>Mollicutes</taxon>
        <taxon>Acholeplasmatales</taxon>
        <taxon>Acholeplasmataceae</taxon>
        <taxon>Candidatus Phytoplasma</taxon>
        <taxon>16SrXI (Rice yellow dwarf group)</taxon>
    </lineage>
</organism>
<dbReference type="Proteomes" id="UP001210120">
    <property type="component" value="Chromosome"/>
</dbReference>
<evidence type="ECO:0000313" key="2">
    <source>
        <dbReference type="EMBL" id="WBL31332.1"/>
    </source>
</evidence>